<dbReference type="NCBIfam" id="TIGR03920">
    <property type="entry name" value="T7SS_EccD"/>
    <property type="match status" value="1"/>
</dbReference>
<feature type="transmembrane region" description="Helical" evidence="7">
    <location>
        <begin position="264"/>
        <end position="285"/>
    </location>
</feature>
<evidence type="ECO:0000256" key="6">
    <source>
        <dbReference type="ARBA" id="ARBA00023136"/>
    </source>
</evidence>
<gene>
    <name evidence="9" type="primary">eccD_3</name>
    <name evidence="9" type="ORF">GCM10023220_41050</name>
</gene>
<reference evidence="10" key="1">
    <citation type="journal article" date="2019" name="Int. J. Syst. Evol. Microbiol.">
        <title>The Global Catalogue of Microorganisms (GCM) 10K type strain sequencing project: providing services to taxonomists for standard genome sequencing and annotation.</title>
        <authorList>
            <consortium name="The Broad Institute Genomics Platform"/>
            <consortium name="The Broad Institute Genome Sequencing Center for Infectious Disease"/>
            <person name="Wu L."/>
            <person name="Ma J."/>
        </authorList>
    </citation>
    <scope>NUCLEOTIDE SEQUENCE [LARGE SCALE GENOMIC DNA]</scope>
    <source>
        <strain evidence="10">JCM 18081</strain>
    </source>
</reference>
<feature type="transmembrane region" description="Helical" evidence="7">
    <location>
        <begin position="441"/>
        <end position="461"/>
    </location>
</feature>
<evidence type="ECO:0000256" key="4">
    <source>
        <dbReference type="ARBA" id="ARBA00022692"/>
    </source>
</evidence>
<dbReference type="Pfam" id="PF08817">
    <property type="entry name" value="YukD"/>
    <property type="match status" value="1"/>
</dbReference>
<keyword evidence="10" id="KW-1185">Reference proteome</keyword>
<dbReference type="EMBL" id="BAABIG010000040">
    <property type="protein sequence ID" value="GAA4806750.1"/>
    <property type="molecule type" value="Genomic_DNA"/>
</dbReference>
<evidence type="ECO:0000259" key="8">
    <source>
        <dbReference type="Pfam" id="PF19053"/>
    </source>
</evidence>
<feature type="domain" description="EccD-like transmembrane" evidence="8">
    <location>
        <begin position="123"/>
        <end position="464"/>
    </location>
</feature>
<dbReference type="InterPro" id="IPR024962">
    <property type="entry name" value="YukD-like"/>
</dbReference>
<feature type="transmembrane region" description="Helical" evidence="7">
    <location>
        <begin position="213"/>
        <end position="230"/>
    </location>
</feature>
<feature type="transmembrane region" description="Helical" evidence="7">
    <location>
        <begin position="376"/>
        <end position="395"/>
    </location>
</feature>
<evidence type="ECO:0000313" key="9">
    <source>
        <dbReference type="EMBL" id="GAA4806750.1"/>
    </source>
</evidence>
<feature type="transmembrane region" description="Helical" evidence="7">
    <location>
        <begin position="323"/>
        <end position="343"/>
    </location>
</feature>
<protein>
    <submittedName>
        <fullName evidence="9">Type VII secretion integral membrane protein EccD</fullName>
    </submittedName>
</protein>
<name>A0ABP9C9A6_9ACTN</name>
<organism evidence="9 10">
    <name type="scientific">Streptomyces ziwulingensis</name>
    <dbReference type="NCBI Taxonomy" id="1045501"/>
    <lineage>
        <taxon>Bacteria</taxon>
        <taxon>Bacillati</taxon>
        <taxon>Actinomycetota</taxon>
        <taxon>Actinomycetes</taxon>
        <taxon>Kitasatosporales</taxon>
        <taxon>Streptomycetaceae</taxon>
        <taxon>Streptomyces</taxon>
    </lineage>
</organism>
<sequence length="466" mass="48779">MTTSSTIPDSDRTTVCRITVVGPERSADLGVPASVTVGALLPVLVDRLGAADDTDAGAFVLQRLDAEPLDADATPEALGLRDGEVLYLRRVDEALPPMIFDDLADGVSTVVGARSDRWRPDLTRRLFTALGCLTLLALAVAVLASPTGLTVTVQCGVIAVALVVASAVISRAPAADRGAVLVTGVAGWAFAGLAGLTARRGASALPVPDRHELLIGGACTVAAALVLLIGGKVPVRVFGALLVAALAAEIGSFLAISYDWDATTSTTVVAVSMFVLSAIAPRLVLRLAGLRVPQLPRNADELQQDVEPRTRPDLDRRVADADAYLTLFTVAASAVYATALVLLTRRDGWFEWLLALTLAAAVTLRSRSVTETGQRVALALAGTLGLILTTVWLFVPGGPVAQAALAVVLLAATALLLLGAQRLPSIRLLPIWGHTADIFEMITAIALVPLLLQHLHVYWYFRSLAG</sequence>
<feature type="transmembrane region" description="Helical" evidence="7">
    <location>
        <begin position="349"/>
        <end position="364"/>
    </location>
</feature>
<keyword evidence="5 7" id="KW-1133">Transmembrane helix</keyword>
<comment type="subcellular location">
    <subcellularLocation>
        <location evidence="1">Cell membrane</location>
        <topology evidence="1">Multi-pass membrane protein</topology>
    </subcellularLocation>
</comment>
<evidence type="ECO:0000256" key="5">
    <source>
        <dbReference type="ARBA" id="ARBA00022989"/>
    </source>
</evidence>
<dbReference type="Proteomes" id="UP001501265">
    <property type="component" value="Unassembled WGS sequence"/>
</dbReference>
<comment type="caution">
    <text evidence="9">The sequence shown here is derived from an EMBL/GenBank/DDBJ whole genome shotgun (WGS) entry which is preliminary data.</text>
</comment>
<keyword evidence="4 7" id="KW-0812">Transmembrane</keyword>
<dbReference type="InterPro" id="IPR006707">
    <property type="entry name" value="T7SS_EccD"/>
</dbReference>
<feature type="transmembrane region" description="Helical" evidence="7">
    <location>
        <begin position="237"/>
        <end position="258"/>
    </location>
</feature>
<evidence type="ECO:0000256" key="1">
    <source>
        <dbReference type="ARBA" id="ARBA00004651"/>
    </source>
</evidence>
<dbReference type="InterPro" id="IPR044049">
    <property type="entry name" value="EccD_transm"/>
</dbReference>
<keyword evidence="6 7" id="KW-0472">Membrane</keyword>
<keyword evidence="3" id="KW-1003">Cell membrane</keyword>
<comment type="similarity">
    <text evidence="2">Belongs to the EccD/Snm4 family.</text>
</comment>
<evidence type="ECO:0000256" key="2">
    <source>
        <dbReference type="ARBA" id="ARBA00006162"/>
    </source>
</evidence>
<evidence type="ECO:0000256" key="3">
    <source>
        <dbReference type="ARBA" id="ARBA00022475"/>
    </source>
</evidence>
<dbReference type="Pfam" id="PF19053">
    <property type="entry name" value="EccD"/>
    <property type="match status" value="1"/>
</dbReference>
<evidence type="ECO:0000256" key="7">
    <source>
        <dbReference type="SAM" id="Phobius"/>
    </source>
</evidence>
<feature type="transmembrane region" description="Helical" evidence="7">
    <location>
        <begin position="401"/>
        <end position="420"/>
    </location>
</feature>
<dbReference type="Gene3D" id="3.10.20.90">
    <property type="entry name" value="Phosphatidylinositol 3-kinase Catalytic Subunit, Chain A, domain 1"/>
    <property type="match status" value="1"/>
</dbReference>
<feature type="transmembrane region" description="Helical" evidence="7">
    <location>
        <begin position="151"/>
        <end position="169"/>
    </location>
</feature>
<feature type="transmembrane region" description="Helical" evidence="7">
    <location>
        <begin position="178"/>
        <end position="198"/>
    </location>
</feature>
<proteinExistence type="inferred from homology"/>
<dbReference type="PIRSF" id="PIRSF017804">
    <property type="entry name" value="Secretion_EccD1"/>
    <property type="match status" value="1"/>
</dbReference>
<accession>A0ABP9C9A6</accession>
<dbReference type="RefSeq" id="WP_345621336.1">
    <property type="nucleotide sequence ID" value="NZ_BAABIG010000040.1"/>
</dbReference>
<evidence type="ECO:0000313" key="10">
    <source>
        <dbReference type="Proteomes" id="UP001501265"/>
    </source>
</evidence>
<feature type="transmembrane region" description="Helical" evidence="7">
    <location>
        <begin position="126"/>
        <end position="145"/>
    </location>
</feature>